<dbReference type="Proteomes" id="UP000590740">
    <property type="component" value="Unassembled WGS sequence"/>
</dbReference>
<protein>
    <submittedName>
        <fullName evidence="2">Uncharacterized protein</fullName>
    </submittedName>
</protein>
<sequence>MMPKSLKSRPWILVAVVFTGFVAWWVYFITLAVKNAPPEVPLVTRSAHAVH</sequence>
<proteinExistence type="predicted"/>
<comment type="caution">
    <text evidence="2">The sequence shown here is derived from an EMBL/GenBank/DDBJ whole genome shotgun (WGS) entry which is preliminary data.</text>
</comment>
<keyword evidence="1" id="KW-0812">Transmembrane</keyword>
<accession>A0A7W8DJG8</accession>
<keyword evidence="1" id="KW-0472">Membrane</keyword>
<dbReference type="AlphaFoldDB" id="A0A7W8DJG8"/>
<feature type="transmembrane region" description="Helical" evidence="1">
    <location>
        <begin position="12"/>
        <end position="33"/>
    </location>
</feature>
<dbReference type="RefSeq" id="WP_184338935.1">
    <property type="nucleotide sequence ID" value="NZ_JACHIG010000002.1"/>
</dbReference>
<dbReference type="EMBL" id="JACHIG010000002">
    <property type="protein sequence ID" value="MBB5032015.1"/>
    <property type="molecule type" value="Genomic_DNA"/>
</dbReference>
<name>A0A7W8DJG8_9BACT</name>
<reference evidence="2 3" key="1">
    <citation type="submission" date="2020-08" db="EMBL/GenBank/DDBJ databases">
        <title>Genomic Encyclopedia of Type Strains, Phase IV (KMG-IV): sequencing the most valuable type-strain genomes for metagenomic binning, comparative biology and taxonomic classification.</title>
        <authorList>
            <person name="Goeker M."/>
        </authorList>
    </citation>
    <scope>NUCLEOTIDE SEQUENCE [LARGE SCALE GENOMIC DNA]</scope>
    <source>
        <strain evidence="2 3">DSM 12252</strain>
    </source>
</reference>
<gene>
    <name evidence="2" type="ORF">HNQ65_001583</name>
</gene>
<organism evidence="2 3">
    <name type="scientific">Prosthecobacter vanneervenii</name>
    <dbReference type="NCBI Taxonomy" id="48466"/>
    <lineage>
        <taxon>Bacteria</taxon>
        <taxon>Pseudomonadati</taxon>
        <taxon>Verrucomicrobiota</taxon>
        <taxon>Verrucomicrobiia</taxon>
        <taxon>Verrucomicrobiales</taxon>
        <taxon>Verrucomicrobiaceae</taxon>
        <taxon>Prosthecobacter</taxon>
    </lineage>
</organism>
<keyword evidence="3" id="KW-1185">Reference proteome</keyword>
<evidence type="ECO:0000313" key="2">
    <source>
        <dbReference type="EMBL" id="MBB5032015.1"/>
    </source>
</evidence>
<keyword evidence="1" id="KW-1133">Transmembrane helix</keyword>
<evidence type="ECO:0000256" key="1">
    <source>
        <dbReference type="SAM" id="Phobius"/>
    </source>
</evidence>
<evidence type="ECO:0000313" key="3">
    <source>
        <dbReference type="Proteomes" id="UP000590740"/>
    </source>
</evidence>